<dbReference type="InterPro" id="IPR054597">
    <property type="entry name" value="FeeM_cat"/>
</dbReference>
<dbReference type="SUPFAM" id="SSF55729">
    <property type="entry name" value="Acyl-CoA N-acyltransferases (Nat)"/>
    <property type="match status" value="1"/>
</dbReference>
<evidence type="ECO:0000259" key="1">
    <source>
        <dbReference type="Pfam" id="PF21926"/>
    </source>
</evidence>
<organism evidence="2 3">
    <name type="scientific">Limimaricola pyoseonensis</name>
    <dbReference type="NCBI Taxonomy" id="521013"/>
    <lineage>
        <taxon>Bacteria</taxon>
        <taxon>Pseudomonadati</taxon>
        <taxon>Pseudomonadota</taxon>
        <taxon>Alphaproteobacteria</taxon>
        <taxon>Rhodobacterales</taxon>
        <taxon>Paracoccaceae</taxon>
        <taxon>Limimaricola</taxon>
    </lineage>
</organism>
<sequence length="188" mass="21204">MTERALRFLRVEDDQLLRSVLDVRFSVDREAKRRTGRVEDPHDFSANVVHVAALLRRQVVGGLRGHICRGPDAISPTAEIFEEEVEWLLHCVSAMDHSRLFCAQLDRELSRKVRLGLVVHALACGRERGLDAVIAAVRSGSISPYRQELGFRPIAKRRSLRFPRDRPQVLMFGSTARCAELSHLSALG</sequence>
<keyword evidence="3" id="KW-1185">Reference proteome</keyword>
<dbReference type="Gene3D" id="3.40.630.30">
    <property type="match status" value="1"/>
</dbReference>
<feature type="domain" description="N-acyl amino acid synthase FeeM catalytic core" evidence="1">
    <location>
        <begin position="34"/>
        <end position="171"/>
    </location>
</feature>
<dbReference type="Pfam" id="PF21926">
    <property type="entry name" value="FeeM"/>
    <property type="match status" value="1"/>
</dbReference>
<proteinExistence type="predicted"/>
<reference evidence="3" key="1">
    <citation type="submission" date="2016-10" db="EMBL/GenBank/DDBJ databases">
        <authorList>
            <person name="Varghese N."/>
            <person name="Submissions S."/>
        </authorList>
    </citation>
    <scope>NUCLEOTIDE SEQUENCE [LARGE SCALE GENOMIC DNA]</scope>
    <source>
        <strain evidence="3">DSM 21424</strain>
    </source>
</reference>
<dbReference type="AlphaFoldDB" id="A0A1G7B3Z2"/>
<dbReference type="InterPro" id="IPR016181">
    <property type="entry name" value="Acyl_CoA_acyltransferase"/>
</dbReference>
<dbReference type="STRING" id="521013.SAMN04488567_1235"/>
<evidence type="ECO:0000313" key="3">
    <source>
        <dbReference type="Proteomes" id="UP000198922"/>
    </source>
</evidence>
<name>A0A1G7B3Z2_9RHOB</name>
<gene>
    <name evidence="2" type="ORF">SAMN04488567_1235</name>
</gene>
<evidence type="ECO:0000313" key="2">
    <source>
        <dbReference type="EMBL" id="SDE21567.1"/>
    </source>
</evidence>
<accession>A0A1G7B3Z2</accession>
<protein>
    <recommendedName>
        <fullName evidence="1">N-acyl amino acid synthase FeeM catalytic core domain-containing protein</fullName>
    </recommendedName>
</protein>
<dbReference type="EMBL" id="FNAT01000001">
    <property type="protein sequence ID" value="SDE21567.1"/>
    <property type="molecule type" value="Genomic_DNA"/>
</dbReference>
<dbReference type="RefSeq" id="WP_090110168.1">
    <property type="nucleotide sequence ID" value="NZ_FNAT01000001.1"/>
</dbReference>
<dbReference type="Proteomes" id="UP000198922">
    <property type="component" value="Unassembled WGS sequence"/>
</dbReference>